<comment type="caution">
    <text evidence="1">The sequence shown here is derived from an EMBL/GenBank/DDBJ whole genome shotgun (WGS) entry which is preliminary data.</text>
</comment>
<dbReference type="EMBL" id="JAVFWL010000004">
    <property type="protein sequence ID" value="KAK6750176.1"/>
    <property type="molecule type" value="Genomic_DNA"/>
</dbReference>
<protein>
    <submittedName>
        <fullName evidence="1">Uncharacterized protein</fullName>
    </submittedName>
</protein>
<proteinExistence type="predicted"/>
<dbReference type="Proteomes" id="UP001303046">
    <property type="component" value="Unassembled WGS sequence"/>
</dbReference>
<organism evidence="1 2">
    <name type="scientific">Necator americanus</name>
    <name type="common">Human hookworm</name>
    <dbReference type="NCBI Taxonomy" id="51031"/>
    <lineage>
        <taxon>Eukaryota</taxon>
        <taxon>Metazoa</taxon>
        <taxon>Ecdysozoa</taxon>
        <taxon>Nematoda</taxon>
        <taxon>Chromadorea</taxon>
        <taxon>Rhabditida</taxon>
        <taxon>Rhabditina</taxon>
        <taxon>Rhabditomorpha</taxon>
        <taxon>Strongyloidea</taxon>
        <taxon>Ancylostomatidae</taxon>
        <taxon>Bunostominae</taxon>
        <taxon>Necator</taxon>
    </lineage>
</organism>
<sequence length="105" mass="12045">MFETVLLDKLLEDPSLKDGPQNIPFCSPYISDDMSRAVRSCLRKANLQNDLKVVEILPVNLKCQLVRNRAYDRLCTTPSCVICPYVRERVYGIRSTASYYVQVVQ</sequence>
<evidence type="ECO:0000313" key="1">
    <source>
        <dbReference type="EMBL" id="KAK6750176.1"/>
    </source>
</evidence>
<gene>
    <name evidence="1" type="primary">Necator_chrIV.g15568</name>
    <name evidence="1" type="ORF">RB195_002273</name>
</gene>
<evidence type="ECO:0000313" key="2">
    <source>
        <dbReference type="Proteomes" id="UP001303046"/>
    </source>
</evidence>
<accession>A0ABR1DL44</accession>
<name>A0ABR1DL44_NECAM</name>
<keyword evidence="2" id="KW-1185">Reference proteome</keyword>
<reference evidence="1 2" key="1">
    <citation type="submission" date="2023-08" db="EMBL/GenBank/DDBJ databases">
        <title>A Necator americanus chromosomal reference genome.</title>
        <authorList>
            <person name="Ilik V."/>
            <person name="Petrzelkova K.J."/>
            <person name="Pardy F."/>
            <person name="Fuh T."/>
            <person name="Niatou-Singa F.S."/>
            <person name="Gouil Q."/>
            <person name="Baker L."/>
            <person name="Ritchie M.E."/>
            <person name="Jex A.R."/>
            <person name="Gazzola D."/>
            <person name="Li H."/>
            <person name="Toshio Fujiwara R."/>
            <person name="Zhan B."/>
            <person name="Aroian R.V."/>
            <person name="Pafco B."/>
            <person name="Schwarz E.M."/>
        </authorList>
    </citation>
    <scope>NUCLEOTIDE SEQUENCE [LARGE SCALE GENOMIC DNA]</scope>
    <source>
        <strain evidence="1 2">Aroian</strain>
        <tissue evidence="1">Whole animal</tissue>
    </source>
</reference>